<proteinExistence type="predicted"/>
<evidence type="ECO:0000259" key="2">
    <source>
        <dbReference type="Pfam" id="PF00440"/>
    </source>
</evidence>
<gene>
    <name evidence="3" type="ORF">HUO14_03355</name>
</gene>
<feature type="domain" description="HTH tetR-type" evidence="2">
    <location>
        <begin position="25"/>
        <end position="61"/>
    </location>
</feature>
<dbReference type="InterPro" id="IPR009057">
    <property type="entry name" value="Homeodomain-like_sf"/>
</dbReference>
<keyword evidence="1" id="KW-0238">DNA-binding</keyword>
<dbReference type="Pfam" id="PF00440">
    <property type="entry name" value="TetR_N"/>
    <property type="match status" value="1"/>
</dbReference>
<dbReference type="Proteomes" id="UP000652427">
    <property type="component" value="Unassembled WGS sequence"/>
</dbReference>
<dbReference type="SUPFAM" id="SSF46689">
    <property type="entry name" value="Homeodomain-like"/>
    <property type="match status" value="1"/>
</dbReference>
<name>A0ABX2MZT9_9SPHN</name>
<dbReference type="InterPro" id="IPR001647">
    <property type="entry name" value="HTH_TetR"/>
</dbReference>
<reference evidence="3 4" key="1">
    <citation type="submission" date="2020-06" db="EMBL/GenBank/DDBJ databases">
        <authorList>
            <person name="Kim S.-J."/>
            <person name="Park S.-J."/>
        </authorList>
    </citation>
    <scope>NUCLEOTIDE SEQUENCE [LARGE SCALE GENOMIC DNA]</scope>
    <source>
        <strain evidence="3 4">SW-151</strain>
    </source>
</reference>
<comment type="caution">
    <text evidence="3">The sequence shown here is derived from an EMBL/GenBank/DDBJ whole genome shotgun (WGS) entry which is preliminary data.</text>
</comment>
<organism evidence="3 4">
    <name type="scientific">Parasphingorhabdus flavimaris</name>
    <dbReference type="NCBI Taxonomy" id="266812"/>
    <lineage>
        <taxon>Bacteria</taxon>
        <taxon>Pseudomonadati</taxon>
        <taxon>Pseudomonadota</taxon>
        <taxon>Alphaproteobacteria</taxon>
        <taxon>Sphingomonadales</taxon>
        <taxon>Sphingomonadaceae</taxon>
        <taxon>Parasphingorhabdus</taxon>
    </lineage>
</organism>
<evidence type="ECO:0000313" key="3">
    <source>
        <dbReference type="EMBL" id="NVD26944.1"/>
    </source>
</evidence>
<dbReference type="RefSeq" id="WP_176278451.1">
    <property type="nucleotide sequence ID" value="NZ_JABWMH010000001.1"/>
</dbReference>
<evidence type="ECO:0000256" key="1">
    <source>
        <dbReference type="ARBA" id="ARBA00023125"/>
    </source>
</evidence>
<dbReference type="Gene3D" id="1.10.357.10">
    <property type="entry name" value="Tetracycline Repressor, domain 2"/>
    <property type="match status" value="1"/>
</dbReference>
<evidence type="ECO:0000313" key="4">
    <source>
        <dbReference type="Proteomes" id="UP000652427"/>
    </source>
</evidence>
<dbReference type="EMBL" id="JABWMH010000001">
    <property type="protein sequence ID" value="NVD26944.1"/>
    <property type="molecule type" value="Genomic_DNA"/>
</dbReference>
<keyword evidence="4" id="KW-1185">Reference proteome</keyword>
<sequence length="211" mass="23555">MTYSVKLTPRVAPVQARARQRVADILDAAQALLETDAKVTTSTIAAQAQIPVGSIYRYFPNVHSVYRNLFEKLSVGLREQIAIVISKTDSEESWDVLLQEILNNSIVFFQHNPAYGKLLFGNATQGLDTVKRETVSLLSTQLAERWRAGHDGFHDGDVDDVSRMASRLFTFVEQCYFEQDGDRQDHVSVVEAVKALQAYLSIYLTPASQGS</sequence>
<protein>
    <submittedName>
        <fullName evidence="3">TetR/AcrR family transcriptional regulator</fullName>
    </submittedName>
</protein>
<accession>A0ABX2MZT9</accession>